<feature type="region of interest" description="Disordered" evidence="6">
    <location>
        <begin position="1"/>
        <end position="54"/>
    </location>
</feature>
<evidence type="ECO:0000313" key="8">
    <source>
        <dbReference type="EMBL" id="RKO90552.1"/>
    </source>
</evidence>
<evidence type="ECO:0000256" key="1">
    <source>
        <dbReference type="ARBA" id="ARBA00004496"/>
    </source>
</evidence>
<dbReference type="FunFam" id="1.25.40.10:FF:000010">
    <property type="entry name" value="Stress-induced phosphoprotein 1"/>
    <property type="match status" value="1"/>
</dbReference>
<dbReference type="SMART" id="SM00028">
    <property type="entry name" value="TPR"/>
    <property type="match status" value="6"/>
</dbReference>
<keyword evidence="2" id="KW-0963">Cytoplasm</keyword>
<proteinExistence type="predicted"/>
<dbReference type="AlphaFoldDB" id="A0A4P9WDV9"/>
<sequence length="368" mass="41435">MNVDPTPAPKAKPAPAPAPAPAPEPVPEPEVSDEEREKKEKRANSDSEKALGNDAYKKRNFEEAIAHYDKAWDLDSTNIAVLTNKSAALFEAGRLDECIAVCEQAVEIGRELRADYKVIAKAFARQGAAYWKKDDLANSIKYYSKSLTEHRTPEVLTKLREVEKLKAVKDKEAYRDPAISDQEREKGNELFKQSLFSDAVKHYSEAIKRNDKDARNFSNRAACYMKLMAMNEADKDCDEAIRLDGEFVKAYIRKAAILFAKREYIKCAEMCDMARSKDPEGKHTQEIDAQLYKANYALGQVQNSSNREEVLKRARDDPEVQAIMADPVMNTILKQMQEDPAAAKDHMKNPGVAAKIRTLINAGIISYR</sequence>
<dbReference type="PROSITE" id="PS50005">
    <property type="entry name" value="TPR"/>
    <property type="match status" value="1"/>
</dbReference>
<protein>
    <recommendedName>
        <fullName evidence="7">STI1 domain-containing protein</fullName>
    </recommendedName>
</protein>
<evidence type="ECO:0000256" key="3">
    <source>
        <dbReference type="ARBA" id="ARBA00022737"/>
    </source>
</evidence>
<dbReference type="SMART" id="SM00727">
    <property type="entry name" value="STI1"/>
    <property type="match status" value="1"/>
</dbReference>
<organism evidence="8 9">
    <name type="scientific">Blyttiomyces helicus</name>
    <dbReference type="NCBI Taxonomy" id="388810"/>
    <lineage>
        <taxon>Eukaryota</taxon>
        <taxon>Fungi</taxon>
        <taxon>Fungi incertae sedis</taxon>
        <taxon>Chytridiomycota</taxon>
        <taxon>Chytridiomycota incertae sedis</taxon>
        <taxon>Chytridiomycetes</taxon>
        <taxon>Chytridiomycetes incertae sedis</taxon>
        <taxon>Blyttiomyces</taxon>
    </lineage>
</organism>
<keyword evidence="4 5" id="KW-0802">TPR repeat</keyword>
<dbReference type="GO" id="GO:0051879">
    <property type="term" value="F:Hsp90 protein binding"/>
    <property type="evidence" value="ECO:0007669"/>
    <property type="project" value="TreeGrafter"/>
</dbReference>
<gene>
    <name evidence="8" type="ORF">BDK51DRAFT_17536</name>
</gene>
<dbReference type="OrthoDB" id="2423701at2759"/>
<feature type="compositionally biased region" description="Basic and acidic residues" evidence="6">
    <location>
        <begin position="35"/>
        <end position="54"/>
    </location>
</feature>
<dbReference type="Pfam" id="PF14559">
    <property type="entry name" value="TPR_19"/>
    <property type="match status" value="1"/>
</dbReference>
<evidence type="ECO:0000256" key="4">
    <source>
        <dbReference type="ARBA" id="ARBA00022803"/>
    </source>
</evidence>
<feature type="domain" description="STI1" evidence="7">
    <location>
        <begin position="317"/>
        <end position="356"/>
    </location>
</feature>
<dbReference type="PANTHER" id="PTHR22904:SF523">
    <property type="entry name" value="STRESS-INDUCED-PHOSPHOPROTEIN 1"/>
    <property type="match status" value="1"/>
</dbReference>
<dbReference type="InterPro" id="IPR006636">
    <property type="entry name" value="STI1_HS-bd"/>
</dbReference>
<dbReference type="Gene3D" id="1.10.260.100">
    <property type="match status" value="1"/>
</dbReference>
<dbReference type="Gene3D" id="1.25.40.10">
    <property type="entry name" value="Tetratricopeptide repeat domain"/>
    <property type="match status" value="2"/>
</dbReference>
<dbReference type="PANTHER" id="PTHR22904">
    <property type="entry name" value="TPR REPEAT CONTAINING PROTEIN"/>
    <property type="match status" value="1"/>
</dbReference>
<dbReference type="InterPro" id="IPR019734">
    <property type="entry name" value="TPR_rpt"/>
</dbReference>
<keyword evidence="9" id="KW-1185">Reference proteome</keyword>
<comment type="subcellular location">
    <subcellularLocation>
        <location evidence="1">Cytoplasm</location>
    </subcellularLocation>
</comment>
<evidence type="ECO:0000256" key="2">
    <source>
        <dbReference type="ARBA" id="ARBA00022490"/>
    </source>
</evidence>
<feature type="compositionally biased region" description="Pro residues" evidence="6">
    <location>
        <begin position="1"/>
        <end position="28"/>
    </location>
</feature>
<evidence type="ECO:0000256" key="5">
    <source>
        <dbReference type="PROSITE-ProRule" id="PRU00339"/>
    </source>
</evidence>
<feature type="repeat" description="TPR" evidence="5">
    <location>
        <begin position="45"/>
        <end position="78"/>
    </location>
</feature>
<dbReference type="InterPro" id="IPR041243">
    <property type="entry name" value="STI1/HOP_DP"/>
</dbReference>
<name>A0A4P9WDV9_9FUNG</name>
<dbReference type="GO" id="GO:0005737">
    <property type="term" value="C:cytoplasm"/>
    <property type="evidence" value="ECO:0007669"/>
    <property type="project" value="UniProtKB-SubCell"/>
</dbReference>
<dbReference type="Pfam" id="PF13181">
    <property type="entry name" value="TPR_8"/>
    <property type="match status" value="1"/>
</dbReference>
<accession>A0A4P9WDV9</accession>
<evidence type="ECO:0000259" key="7">
    <source>
        <dbReference type="SMART" id="SM00727"/>
    </source>
</evidence>
<reference evidence="9" key="1">
    <citation type="journal article" date="2018" name="Nat. Microbiol.">
        <title>Leveraging single-cell genomics to expand the fungal tree of life.</title>
        <authorList>
            <person name="Ahrendt S.R."/>
            <person name="Quandt C.A."/>
            <person name="Ciobanu D."/>
            <person name="Clum A."/>
            <person name="Salamov A."/>
            <person name="Andreopoulos B."/>
            <person name="Cheng J.F."/>
            <person name="Woyke T."/>
            <person name="Pelin A."/>
            <person name="Henrissat B."/>
            <person name="Reynolds N.K."/>
            <person name="Benny G.L."/>
            <person name="Smith M.E."/>
            <person name="James T.Y."/>
            <person name="Grigoriev I.V."/>
        </authorList>
    </citation>
    <scope>NUCLEOTIDE SEQUENCE [LARGE SCALE GENOMIC DNA]</scope>
</reference>
<evidence type="ECO:0000256" key="6">
    <source>
        <dbReference type="SAM" id="MobiDB-lite"/>
    </source>
</evidence>
<dbReference type="EMBL" id="KZ995499">
    <property type="protein sequence ID" value="RKO90552.1"/>
    <property type="molecule type" value="Genomic_DNA"/>
</dbReference>
<dbReference type="InterPro" id="IPR011990">
    <property type="entry name" value="TPR-like_helical_dom_sf"/>
</dbReference>
<dbReference type="FunFam" id="1.10.260.100:FF:000002">
    <property type="entry name" value="Stress-induced-phosphoprotein 1 (Hsp70/Hsp90-organizing)"/>
    <property type="match status" value="1"/>
</dbReference>
<keyword evidence="3" id="KW-0677">Repeat</keyword>
<dbReference type="Proteomes" id="UP000269721">
    <property type="component" value="Unassembled WGS sequence"/>
</dbReference>
<dbReference type="SUPFAM" id="SSF48452">
    <property type="entry name" value="TPR-like"/>
    <property type="match status" value="2"/>
</dbReference>
<dbReference type="Pfam" id="PF17830">
    <property type="entry name" value="STI1-HOP_DP"/>
    <property type="match status" value="1"/>
</dbReference>
<evidence type="ECO:0000313" key="9">
    <source>
        <dbReference type="Proteomes" id="UP000269721"/>
    </source>
</evidence>